<reference evidence="1 2" key="1">
    <citation type="submission" date="2024-06" db="EMBL/GenBank/DDBJ databases">
        <authorList>
            <person name="Chen R.Y."/>
        </authorList>
    </citation>
    <scope>NUCLEOTIDE SEQUENCE [LARGE SCALE GENOMIC DNA]</scope>
    <source>
        <strain evidence="1 2">D2</strain>
    </source>
</reference>
<gene>
    <name evidence="1" type="ORF">ABS311_18755</name>
</gene>
<dbReference type="InterPro" id="IPR037234">
    <property type="entry name" value="ImmE5_sf"/>
</dbReference>
<dbReference type="InterPro" id="IPR020127">
    <property type="entry name" value="Colicin-E5_imm"/>
</dbReference>
<keyword evidence="2" id="KW-1185">Reference proteome</keyword>
<sequence>MFDRNIRYSNYSDFFDLQGNNVMKLTTEAAKEVCRYSHDKSYIVSRIEGGIWHNPGFEMRLDCIWDRSKELDSSPELASKEAVDFIEEESNEHDVFIVSLQSI</sequence>
<accession>A0ABV1RM17</accession>
<dbReference type="Proteomes" id="UP001467690">
    <property type="component" value="Unassembled WGS sequence"/>
</dbReference>
<dbReference type="Pfam" id="PF11480">
    <property type="entry name" value="ImmE5"/>
    <property type="match status" value="1"/>
</dbReference>
<evidence type="ECO:0000313" key="2">
    <source>
        <dbReference type="Proteomes" id="UP001467690"/>
    </source>
</evidence>
<evidence type="ECO:0000313" key="1">
    <source>
        <dbReference type="EMBL" id="MER2493920.1"/>
    </source>
</evidence>
<dbReference type="EMBL" id="JBELOE010000278">
    <property type="protein sequence ID" value="MER2493920.1"/>
    <property type="molecule type" value="Genomic_DNA"/>
</dbReference>
<protein>
    <submittedName>
        <fullName evidence="1">Colicin immunity protein</fullName>
    </submittedName>
</protein>
<name>A0ABV1RM17_9ALTE</name>
<dbReference type="SUPFAM" id="SSF143469">
    <property type="entry name" value="ImmE5-like"/>
    <property type="match status" value="1"/>
</dbReference>
<dbReference type="Gene3D" id="3.30.190.30">
    <property type="match status" value="1"/>
</dbReference>
<comment type="caution">
    <text evidence="1">The sequence shown here is derived from an EMBL/GenBank/DDBJ whole genome shotgun (WGS) entry which is preliminary data.</text>
</comment>
<proteinExistence type="predicted"/>
<organism evidence="1 2">
    <name type="scientific">Catenovulum sediminis</name>
    <dbReference type="NCBI Taxonomy" id="1740262"/>
    <lineage>
        <taxon>Bacteria</taxon>
        <taxon>Pseudomonadati</taxon>
        <taxon>Pseudomonadota</taxon>
        <taxon>Gammaproteobacteria</taxon>
        <taxon>Alteromonadales</taxon>
        <taxon>Alteromonadaceae</taxon>
        <taxon>Catenovulum</taxon>
    </lineage>
</organism>
<dbReference type="RefSeq" id="WP_350402954.1">
    <property type="nucleotide sequence ID" value="NZ_JBELOE010000278.1"/>
</dbReference>